<reference evidence="3 4" key="1">
    <citation type="journal article" date="2004" name="Science">
        <title>The genome of the diatom Thalassiosira pseudonana: ecology, evolution, and metabolism.</title>
        <authorList>
            <person name="Armbrust E.V."/>
            <person name="Berges J.A."/>
            <person name="Bowler C."/>
            <person name="Green B.R."/>
            <person name="Martinez D."/>
            <person name="Putnam N.H."/>
            <person name="Zhou S."/>
            <person name="Allen A.E."/>
            <person name="Apt K.E."/>
            <person name="Bechner M."/>
            <person name="Brzezinski M.A."/>
            <person name="Chaal B.K."/>
            <person name="Chiovitti A."/>
            <person name="Davis A.K."/>
            <person name="Demarest M.S."/>
            <person name="Detter J.C."/>
            <person name="Glavina T."/>
            <person name="Goodstein D."/>
            <person name="Hadi M.Z."/>
            <person name="Hellsten U."/>
            <person name="Hildebrand M."/>
            <person name="Jenkins B.D."/>
            <person name="Jurka J."/>
            <person name="Kapitonov V.V."/>
            <person name="Kroger N."/>
            <person name="Lau W.W."/>
            <person name="Lane T.W."/>
            <person name="Larimer F.W."/>
            <person name="Lippmeier J.C."/>
            <person name="Lucas S."/>
            <person name="Medina M."/>
            <person name="Montsant A."/>
            <person name="Obornik M."/>
            <person name="Parker M.S."/>
            <person name="Palenik B."/>
            <person name="Pazour G.J."/>
            <person name="Richardson P.M."/>
            <person name="Rynearson T.A."/>
            <person name="Saito M.A."/>
            <person name="Schwartz D.C."/>
            <person name="Thamatrakoln K."/>
            <person name="Valentin K."/>
            <person name="Vardi A."/>
            <person name="Wilkerson F.P."/>
            <person name="Rokhsar D.S."/>
        </authorList>
    </citation>
    <scope>NUCLEOTIDE SEQUENCE [LARGE SCALE GENOMIC DNA]</scope>
    <source>
        <strain evidence="3 4">CCMP1335</strain>
    </source>
</reference>
<dbReference type="EMBL" id="CM000640">
    <property type="protein sequence ID" value="EED93591.1"/>
    <property type="molecule type" value="Genomic_DNA"/>
</dbReference>
<evidence type="ECO:0000313" key="4">
    <source>
        <dbReference type="Proteomes" id="UP000001449"/>
    </source>
</evidence>
<gene>
    <name evidence="3" type="ORF">THAPSDRAFT_3108</name>
</gene>
<sequence>MFKSTIATMTMLVLAADATNLRSFATTQSEQQQRHHIRRLLDVQACYNNLHVSDENNDNFLSQSEFVSFVNLTSHGELTLHPEWGVEITTFYLLPRELVDVYSYFTCGVGVNYGCPTVIGIDISDAESMIKETSVMIIKLCKDTQDRVNELLGYVEIEVVGETTNNTGDVTFVESSGMGESAVADGADDTNITVLPSTTAKEEFTTIVDIDAAETATNSVVVASSSDSTIPSAEEENVAHVGSRLQYGLMMCAISLVLATIAFILSRRRTVLKERKDLMKLKGADEESSVVERYGWVLCL</sequence>
<dbReference type="AlphaFoldDB" id="B8BWU4"/>
<feature type="signal peptide" evidence="2">
    <location>
        <begin position="1"/>
        <end position="18"/>
    </location>
</feature>
<keyword evidence="1" id="KW-1133">Transmembrane helix</keyword>
<dbReference type="KEGG" id="tps:THAPSDRAFT_3108"/>
<name>B8BWU4_THAPS</name>
<organism evidence="3 4">
    <name type="scientific">Thalassiosira pseudonana</name>
    <name type="common">Marine diatom</name>
    <name type="synonym">Cyclotella nana</name>
    <dbReference type="NCBI Taxonomy" id="35128"/>
    <lineage>
        <taxon>Eukaryota</taxon>
        <taxon>Sar</taxon>
        <taxon>Stramenopiles</taxon>
        <taxon>Ochrophyta</taxon>
        <taxon>Bacillariophyta</taxon>
        <taxon>Coscinodiscophyceae</taxon>
        <taxon>Thalassiosirophycidae</taxon>
        <taxon>Thalassiosirales</taxon>
        <taxon>Thalassiosiraceae</taxon>
        <taxon>Thalassiosira</taxon>
    </lineage>
</organism>
<evidence type="ECO:0000313" key="3">
    <source>
        <dbReference type="EMBL" id="EED93591.1"/>
    </source>
</evidence>
<evidence type="ECO:0000256" key="2">
    <source>
        <dbReference type="SAM" id="SignalP"/>
    </source>
</evidence>
<dbReference type="Proteomes" id="UP000001449">
    <property type="component" value="Chromosome 3"/>
</dbReference>
<accession>B8BWU4</accession>
<keyword evidence="1" id="KW-0812">Transmembrane</keyword>
<dbReference type="HOGENOM" id="CLU_929027_0_0_1"/>
<dbReference type="InterPro" id="IPR018247">
    <property type="entry name" value="EF_Hand_1_Ca_BS"/>
</dbReference>
<proteinExistence type="predicted"/>
<evidence type="ECO:0008006" key="5">
    <source>
        <dbReference type="Google" id="ProtNLM"/>
    </source>
</evidence>
<dbReference type="PROSITE" id="PS00018">
    <property type="entry name" value="EF_HAND_1"/>
    <property type="match status" value="1"/>
</dbReference>
<evidence type="ECO:0000256" key="1">
    <source>
        <dbReference type="SAM" id="Phobius"/>
    </source>
</evidence>
<keyword evidence="1" id="KW-0472">Membrane</keyword>
<feature type="transmembrane region" description="Helical" evidence="1">
    <location>
        <begin position="247"/>
        <end position="266"/>
    </location>
</feature>
<dbReference type="InParanoid" id="B8BWU4"/>
<keyword evidence="2" id="KW-0732">Signal</keyword>
<feature type="chain" id="PRO_5002868747" description="EF-hand domain-containing protein" evidence="2">
    <location>
        <begin position="19"/>
        <end position="300"/>
    </location>
</feature>
<dbReference type="GeneID" id="7452800"/>
<dbReference type="RefSeq" id="XP_002288155.1">
    <property type="nucleotide sequence ID" value="XM_002288119.1"/>
</dbReference>
<protein>
    <recommendedName>
        <fullName evidence="5">EF-hand domain-containing protein</fullName>
    </recommendedName>
</protein>
<keyword evidence="4" id="KW-1185">Reference proteome</keyword>
<dbReference type="PaxDb" id="35128-Thaps3108"/>
<reference evidence="3 4" key="2">
    <citation type="journal article" date="2008" name="Nature">
        <title>The Phaeodactylum genome reveals the evolutionary history of diatom genomes.</title>
        <authorList>
            <person name="Bowler C."/>
            <person name="Allen A.E."/>
            <person name="Badger J.H."/>
            <person name="Grimwood J."/>
            <person name="Jabbari K."/>
            <person name="Kuo A."/>
            <person name="Maheswari U."/>
            <person name="Martens C."/>
            <person name="Maumus F."/>
            <person name="Otillar R.P."/>
            <person name="Rayko E."/>
            <person name="Salamov A."/>
            <person name="Vandepoele K."/>
            <person name="Beszteri B."/>
            <person name="Gruber A."/>
            <person name="Heijde M."/>
            <person name="Katinka M."/>
            <person name="Mock T."/>
            <person name="Valentin K."/>
            <person name="Verret F."/>
            <person name="Berges J.A."/>
            <person name="Brownlee C."/>
            <person name="Cadoret J.P."/>
            <person name="Chiovitti A."/>
            <person name="Choi C.J."/>
            <person name="Coesel S."/>
            <person name="De Martino A."/>
            <person name="Detter J.C."/>
            <person name="Durkin C."/>
            <person name="Falciatore A."/>
            <person name="Fournet J."/>
            <person name="Haruta M."/>
            <person name="Huysman M.J."/>
            <person name="Jenkins B.D."/>
            <person name="Jiroutova K."/>
            <person name="Jorgensen R.E."/>
            <person name="Joubert Y."/>
            <person name="Kaplan A."/>
            <person name="Kroger N."/>
            <person name="Kroth P.G."/>
            <person name="La Roche J."/>
            <person name="Lindquist E."/>
            <person name="Lommer M."/>
            <person name="Martin-Jezequel V."/>
            <person name="Lopez P.J."/>
            <person name="Lucas S."/>
            <person name="Mangogna M."/>
            <person name="McGinnis K."/>
            <person name="Medlin L.K."/>
            <person name="Montsant A."/>
            <person name="Oudot-Le Secq M.P."/>
            <person name="Napoli C."/>
            <person name="Obornik M."/>
            <person name="Parker M.S."/>
            <person name="Petit J.L."/>
            <person name="Porcel B.M."/>
            <person name="Poulsen N."/>
            <person name="Robison M."/>
            <person name="Rychlewski L."/>
            <person name="Rynearson T.A."/>
            <person name="Schmutz J."/>
            <person name="Shapiro H."/>
            <person name="Siaut M."/>
            <person name="Stanley M."/>
            <person name="Sussman M.R."/>
            <person name="Taylor A.R."/>
            <person name="Vardi A."/>
            <person name="von Dassow P."/>
            <person name="Vyverman W."/>
            <person name="Willis A."/>
            <person name="Wyrwicz L.S."/>
            <person name="Rokhsar D.S."/>
            <person name="Weissenbach J."/>
            <person name="Armbrust E.V."/>
            <person name="Green B.R."/>
            <person name="Van de Peer Y."/>
            <person name="Grigoriev I.V."/>
        </authorList>
    </citation>
    <scope>NUCLEOTIDE SEQUENCE [LARGE SCALE GENOMIC DNA]</scope>
    <source>
        <strain evidence="3 4">CCMP1335</strain>
    </source>
</reference>